<dbReference type="AlphaFoldDB" id="A0A6S7I0L8"/>
<comment type="caution">
    <text evidence="1">The sequence shown here is derived from an EMBL/GenBank/DDBJ whole genome shotgun (WGS) entry which is preliminary data.</text>
</comment>
<accession>A0A6S7I0L8</accession>
<dbReference type="EMBL" id="CACRXK020006828">
    <property type="protein sequence ID" value="CAB4010557.1"/>
    <property type="molecule type" value="Genomic_DNA"/>
</dbReference>
<evidence type="ECO:0000313" key="2">
    <source>
        <dbReference type="Proteomes" id="UP001152795"/>
    </source>
</evidence>
<evidence type="ECO:0000313" key="1">
    <source>
        <dbReference type="EMBL" id="CAB4010557.1"/>
    </source>
</evidence>
<keyword evidence="2" id="KW-1185">Reference proteome</keyword>
<organism evidence="1 2">
    <name type="scientific">Paramuricea clavata</name>
    <name type="common">Red gorgonian</name>
    <name type="synonym">Violescent sea-whip</name>
    <dbReference type="NCBI Taxonomy" id="317549"/>
    <lineage>
        <taxon>Eukaryota</taxon>
        <taxon>Metazoa</taxon>
        <taxon>Cnidaria</taxon>
        <taxon>Anthozoa</taxon>
        <taxon>Octocorallia</taxon>
        <taxon>Malacalcyonacea</taxon>
        <taxon>Plexauridae</taxon>
        <taxon>Paramuricea</taxon>
    </lineage>
</organism>
<gene>
    <name evidence="1" type="ORF">PACLA_8A063531</name>
</gene>
<sequence length="277" mass="31164">MSRPSTTQLLCCIRENLEEYFNRIPLSVSQSTVLEQFDTLVAAGLYHSTEQPIFSLPEKDATNSCAFLSLGICDRLLHDQETLQQNALEKVREIAEDVICNLPYNVNKHRNVDQFYDVAEAYSVMSDNGMLSKKYEIFESCVSANTVFSSGGRDELMAALTSKIAQGKTSVGIYTCSPYIFTIGVCNDALLVVDTHPVNHELGGNGNGLLLMTPDLSPRSCKMVVQWIIKRLKMAGIEENMRQSMTWLNPYKGWFSIHTFVDYVILYLSVIWSTDLQ</sequence>
<dbReference type="Proteomes" id="UP001152795">
    <property type="component" value="Unassembled WGS sequence"/>
</dbReference>
<protein>
    <submittedName>
        <fullName evidence="1">Uncharacterized protein</fullName>
    </submittedName>
</protein>
<reference evidence="1" key="1">
    <citation type="submission" date="2020-04" db="EMBL/GenBank/DDBJ databases">
        <authorList>
            <person name="Alioto T."/>
            <person name="Alioto T."/>
            <person name="Gomez Garrido J."/>
        </authorList>
    </citation>
    <scope>NUCLEOTIDE SEQUENCE</scope>
    <source>
        <strain evidence="1">A484AB</strain>
    </source>
</reference>
<name>A0A6S7I0L8_PARCT</name>
<proteinExistence type="predicted"/>
<dbReference type="OrthoDB" id="10502939at2759"/>